<organism evidence="2 3">
    <name type="scientific">Favolaschia claudopus</name>
    <dbReference type="NCBI Taxonomy" id="2862362"/>
    <lineage>
        <taxon>Eukaryota</taxon>
        <taxon>Fungi</taxon>
        <taxon>Dikarya</taxon>
        <taxon>Basidiomycota</taxon>
        <taxon>Agaricomycotina</taxon>
        <taxon>Agaricomycetes</taxon>
        <taxon>Agaricomycetidae</taxon>
        <taxon>Agaricales</taxon>
        <taxon>Marasmiineae</taxon>
        <taxon>Mycenaceae</taxon>
        <taxon>Favolaschia</taxon>
    </lineage>
</organism>
<protein>
    <submittedName>
        <fullName evidence="2">Uncharacterized protein</fullName>
    </submittedName>
</protein>
<dbReference type="EMBL" id="JAWWNJ010000157">
    <property type="protein sequence ID" value="KAK6980664.1"/>
    <property type="molecule type" value="Genomic_DNA"/>
</dbReference>
<evidence type="ECO:0000313" key="3">
    <source>
        <dbReference type="Proteomes" id="UP001362999"/>
    </source>
</evidence>
<feature type="region of interest" description="Disordered" evidence="1">
    <location>
        <begin position="46"/>
        <end position="79"/>
    </location>
</feature>
<comment type="caution">
    <text evidence="2">The sequence shown here is derived from an EMBL/GenBank/DDBJ whole genome shotgun (WGS) entry which is preliminary data.</text>
</comment>
<keyword evidence="3" id="KW-1185">Reference proteome</keyword>
<gene>
    <name evidence="2" type="ORF">R3P38DRAFT_2808920</name>
</gene>
<proteinExistence type="predicted"/>
<name>A0AAV9ZFP7_9AGAR</name>
<feature type="region of interest" description="Disordered" evidence="1">
    <location>
        <begin position="399"/>
        <end position="426"/>
    </location>
</feature>
<evidence type="ECO:0000313" key="2">
    <source>
        <dbReference type="EMBL" id="KAK6980664.1"/>
    </source>
</evidence>
<feature type="region of interest" description="Disordered" evidence="1">
    <location>
        <begin position="100"/>
        <end position="165"/>
    </location>
</feature>
<feature type="compositionally biased region" description="Acidic residues" evidence="1">
    <location>
        <begin position="403"/>
        <end position="426"/>
    </location>
</feature>
<dbReference type="AlphaFoldDB" id="A0AAV9ZFP7"/>
<dbReference type="Proteomes" id="UP001362999">
    <property type="component" value="Unassembled WGS sequence"/>
</dbReference>
<reference evidence="2 3" key="1">
    <citation type="journal article" date="2024" name="J Genomics">
        <title>Draft genome sequencing and assembly of Favolaschia claudopus CIRM-BRFM 2984 isolated from oak limbs.</title>
        <authorList>
            <person name="Navarro D."/>
            <person name="Drula E."/>
            <person name="Chaduli D."/>
            <person name="Cazenave R."/>
            <person name="Ahrendt S."/>
            <person name="Wang J."/>
            <person name="Lipzen A."/>
            <person name="Daum C."/>
            <person name="Barry K."/>
            <person name="Grigoriev I.V."/>
            <person name="Favel A."/>
            <person name="Rosso M.N."/>
            <person name="Martin F."/>
        </authorList>
    </citation>
    <scope>NUCLEOTIDE SEQUENCE [LARGE SCALE GENOMIC DNA]</scope>
    <source>
        <strain evidence="2 3">CIRM-BRFM 2984</strain>
    </source>
</reference>
<feature type="compositionally biased region" description="Low complexity" evidence="1">
    <location>
        <begin position="147"/>
        <end position="160"/>
    </location>
</feature>
<accession>A0AAV9ZFP7</accession>
<evidence type="ECO:0000256" key="1">
    <source>
        <dbReference type="SAM" id="MobiDB-lite"/>
    </source>
</evidence>
<feature type="region of interest" description="Disordered" evidence="1">
    <location>
        <begin position="331"/>
        <end position="387"/>
    </location>
</feature>
<sequence>MPLSYSASATAQYLAATIYFEPDEFKNCSVGQLHVGAPLLGEKDSEKRGQWTGRCVPRSTKKDDPCCSPPFLRGPLQSPEDIERGKVLIDAFRAQLKAKKAAQKAAAKASNDTPPKKTATRRPKTSPEKGKTPVRKSQTSLGKGKGKAPATATGGTSKAGARSKTNATELQADLFAVTSAASPENYAEGSREYEHVDCTSADDTPELDEFDPADYVVDPDDCGEISVVAWTDRAMDPLQRTLGLRSMSHFTFGNFPFAKVINAVVEPTNNTPATIYERFSTTSGIWTTDNVLETRKLTSNILLLRASGMTNGDCPGIESWLGRACAADNGPTSSAAAGSSSIAGPSSAVAGPSSAVAGPSSATPASSKRRRSIANEGGRKQKRVKYTRDLLPNEVVLVPASDDVIDISDDDEDEDDEYDELYEYED</sequence>
<feature type="compositionally biased region" description="Low complexity" evidence="1">
    <location>
        <begin position="331"/>
        <end position="366"/>
    </location>
</feature>